<name>A0ABW7CVQ9_9GAMM</name>
<dbReference type="RefSeq" id="WP_394162381.1">
    <property type="nucleotide sequence ID" value="NZ_JBHGCJ010000004.1"/>
</dbReference>
<dbReference type="EMBL" id="JBHGCJ010000004">
    <property type="protein sequence ID" value="MFG6108898.1"/>
    <property type="molecule type" value="Genomic_DNA"/>
</dbReference>
<dbReference type="Gene3D" id="1.25.40.10">
    <property type="entry name" value="Tetratricopeptide repeat domain"/>
    <property type="match status" value="1"/>
</dbReference>
<accession>A0ABW7CVQ9</accession>
<reference evidence="1 2" key="1">
    <citation type="submission" date="2024-09" db="EMBL/GenBank/DDBJ databases">
        <authorList>
            <consortium name="All-Russian atlas of soil microorganisms"/>
            <consortium name="as a basis for the search for new antimicrobial producers and enzymes with unique properties"/>
            <person name="Sokolova E.A."/>
            <person name="Voronina E.N."/>
        </authorList>
    </citation>
    <scope>NUCLEOTIDE SEQUENCE [LARGE SCALE GENOMIC DNA]</scope>
    <source>
        <strain evidence="1 2">AF-22b-331.1</strain>
    </source>
</reference>
<comment type="caution">
    <text evidence="1">The sequence shown here is derived from an EMBL/GenBank/DDBJ whole genome shotgun (WGS) entry which is preliminary data.</text>
</comment>
<evidence type="ECO:0000313" key="2">
    <source>
        <dbReference type="Proteomes" id="UP001605261"/>
    </source>
</evidence>
<dbReference type="InterPro" id="IPR011990">
    <property type="entry name" value="TPR-like_helical_dom_sf"/>
</dbReference>
<sequence>MTDPHHTHDIAPDSDALAALEARAYAAFDQGQLQQASALFGELAGHAPHVSYLHYMRGLAHKYLRDWPASLQHNLHAQALQPQLDEGAAWNAGIAATALGDWAEARRQWAHCGITLPEGDGPVERDFGMIGVRLNPWGDGETVFARRIDVVRARLLNVPLPESGHRLFDIVLHDGAKTGERALDDGVVPVFNALQILERSDHRTFVAFIRCPSADDLDTLQAAELPGIGYVEDWTASIVPLCLRCSYGVGHVHGDGDSAHEDDAASNDDWQIERTLGIGAQGKAAVERLLADWVAAGPGRGVDAIECPACEETAPEDGTVWWRDVTDVQDEDEDAGADDASA</sequence>
<proteinExistence type="predicted"/>
<evidence type="ECO:0000313" key="1">
    <source>
        <dbReference type="EMBL" id="MFG6108898.1"/>
    </source>
</evidence>
<organism evidence="1 2">
    <name type="scientific">Stenotrophomonas nematodicola</name>
    <dbReference type="NCBI Taxonomy" id="2656746"/>
    <lineage>
        <taxon>Bacteria</taxon>
        <taxon>Pseudomonadati</taxon>
        <taxon>Pseudomonadota</taxon>
        <taxon>Gammaproteobacteria</taxon>
        <taxon>Lysobacterales</taxon>
        <taxon>Lysobacteraceae</taxon>
        <taxon>Stenotrophomonas</taxon>
    </lineage>
</organism>
<dbReference type="Proteomes" id="UP001605261">
    <property type="component" value="Unassembled WGS sequence"/>
</dbReference>
<dbReference type="SUPFAM" id="SSF48452">
    <property type="entry name" value="TPR-like"/>
    <property type="match status" value="1"/>
</dbReference>
<protein>
    <submittedName>
        <fullName evidence="1">Tetratricopeptide repeat protein</fullName>
    </submittedName>
</protein>
<gene>
    <name evidence="1" type="ORF">ACEU0G_002893</name>
</gene>
<keyword evidence="2" id="KW-1185">Reference proteome</keyword>